<dbReference type="InterPro" id="IPR010091">
    <property type="entry name" value="Thiazolinyl_imide_reductase"/>
</dbReference>
<feature type="compositionally biased region" description="Low complexity" evidence="1">
    <location>
        <begin position="379"/>
        <end position="395"/>
    </location>
</feature>
<proteinExistence type="predicted"/>
<dbReference type="SUPFAM" id="SSF51735">
    <property type="entry name" value="NAD(P)-binding Rossmann-fold domains"/>
    <property type="match status" value="1"/>
</dbReference>
<protein>
    <submittedName>
        <fullName evidence="4">Uncharacterized protein</fullName>
    </submittedName>
</protein>
<evidence type="ECO:0000259" key="2">
    <source>
        <dbReference type="Pfam" id="PF01408"/>
    </source>
</evidence>
<keyword evidence="5" id="KW-1185">Reference proteome</keyword>
<dbReference type="PANTHER" id="PTHR43377:SF1">
    <property type="entry name" value="BILIVERDIN REDUCTASE A"/>
    <property type="match status" value="1"/>
</dbReference>
<dbReference type="Pfam" id="PF21390">
    <property type="entry name" value="Irp3-like_C"/>
    <property type="match status" value="1"/>
</dbReference>
<evidence type="ECO:0000256" key="1">
    <source>
        <dbReference type="SAM" id="MobiDB-lite"/>
    </source>
</evidence>
<organism evidence="4 5">
    <name type="scientific">Streptomyces cacaoi</name>
    <dbReference type="NCBI Taxonomy" id="1898"/>
    <lineage>
        <taxon>Bacteria</taxon>
        <taxon>Bacillati</taxon>
        <taxon>Actinomycetota</taxon>
        <taxon>Actinomycetes</taxon>
        <taxon>Kitasatosporales</taxon>
        <taxon>Streptomycetaceae</taxon>
        <taxon>Streptomyces</taxon>
    </lineage>
</organism>
<dbReference type="GO" id="GO:0000166">
    <property type="term" value="F:nucleotide binding"/>
    <property type="evidence" value="ECO:0007669"/>
    <property type="project" value="InterPro"/>
</dbReference>
<dbReference type="InterPro" id="IPR000683">
    <property type="entry name" value="Gfo/Idh/MocA-like_OxRdtase_N"/>
</dbReference>
<dbReference type="AlphaFoldDB" id="A0A4Y3QUD5"/>
<evidence type="ECO:0000259" key="3">
    <source>
        <dbReference type="Pfam" id="PF21390"/>
    </source>
</evidence>
<evidence type="ECO:0000313" key="4">
    <source>
        <dbReference type="EMBL" id="GEB48008.1"/>
    </source>
</evidence>
<name>A0A4Y3QUD5_STRCI</name>
<reference evidence="4 5" key="1">
    <citation type="submission" date="2019-06" db="EMBL/GenBank/DDBJ databases">
        <title>Whole genome shotgun sequence of Streptomyces cacaoi subsp. cacaoi NBRC 12748.</title>
        <authorList>
            <person name="Hosoyama A."/>
            <person name="Uohara A."/>
            <person name="Ohji S."/>
            <person name="Ichikawa N."/>
        </authorList>
    </citation>
    <scope>NUCLEOTIDE SEQUENCE [LARGE SCALE GENOMIC DNA]</scope>
    <source>
        <strain evidence="4 5">NBRC 12748</strain>
    </source>
</reference>
<dbReference type="OrthoDB" id="9760689at2"/>
<dbReference type="NCBIfam" id="TIGR01761">
    <property type="entry name" value="thiaz-red"/>
    <property type="match status" value="1"/>
</dbReference>
<feature type="domain" description="Thiazolinyl imine reductase-like C-terminal" evidence="3">
    <location>
        <begin position="158"/>
        <end position="256"/>
    </location>
</feature>
<dbReference type="Gene3D" id="3.40.50.720">
    <property type="entry name" value="NAD(P)-binding Rossmann-like Domain"/>
    <property type="match status" value="1"/>
</dbReference>
<comment type="caution">
    <text evidence="4">The sequence shown here is derived from an EMBL/GenBank/DDBJ whole genome shotgun (WGS) entry which is preliminary data.</text>
</comment>
<dbReference type="InterPro" id="IPR036291">
    <property type="entry name" value="NAD(P)-bd_dom_sf"/>
</dbReference>
<dbReference type="RefSeq" id="WP_086814260.1">
    <property type="nucleotide sequence ID" value="NZ_BJMM01000002.1"/>
</dbReference>
<dbReference type="Gene3D" id="3.30.360.10">
    <property type="entry name" value="Dihydrodipicolinate Reductase, domain 2"/>
    <property type="match status" value="1"/>
</dbReference>
<accession>A0A4Y3QUD5</accession>
<dbReference type="InterPro" id="IPR051450">
    <property type="entry name" value="Gfo/Idh/MocA_Oxidoreductases"/>
</dbReference>
<sequence>MSRDDGPLRVVVAGTAFGRIYLDAVRASAGAFTLTGVLAKGSDFSRRLAEREGVPLYTAPEQVPDSTDIVCVVVRSGATGGPGSELARAFLRRGMHVLQEHPVHADEIVENLRAARDGDAAYAVDTLYPDLAPVRAFLAAAATLRARGPLRFLDAACNSQVAHPLLDVLGRAVGGPRPWAFGACHEPDAALAAAAHGPQPFRTLHAVLGGVPATLRVQNQVHPDDPDNHSFLLHRIALGTDAGVLTLADTHGPVLWNPRLHAPRDATGRLVLAGPGTERLAAASTTRLHRAAGSYHEVFAQLWPQAVLSALHRLREAAAAPARRAAAGQWALTVARCWTQLTARLGMPELIRPPEPPVVTADELARASAGSPPGGGAPAGTADPAAAPRRPAAAGPRGGREG</sequence>
<evidence type="ECO:0000313" key="5">
    <source>
        <dbReference type="Proteomes" id="UP000319210"/>
    </source>
</evidence>
<feature type="domain" description="Gfo/Idh/MocA-like oxidoreductase N-terminal" evidence="2">
    <location>
        <begin position="8"/>
        <end position="124"/>
    </location>
</feature>
<gene>
    <name evidence="4" type="ORF">SCA03_05590</name>
</gene>
<dbReference type="InterPro" id="IPR048655">
    <property type="entry name" value="Irp3-like_C"/>
</dbReference>
<dbReference type="PANTHER" id="PTHR43377">
    <property type="entry name" value="BILIVERDIN REDUCTASE A"/>
    <property type="match status" value="1"/>
</dbReference>
<feature type="region of interest" description="Disordered" evidence="1">
    <location>
        <begin position="351"/>
        <end position="402"/>
    </location>
</feature>
<dbReference type="Proteomes" id="UP000319210">
    <property type="component" value="Unassembled WGS sequence"/>
</dbReference>
<dbReference type="Pfam" id="PF01408">
    <property type="entry name" value="GFO_IDH_MocA"/>
    <property type="match status" value="1"/>
</dbReference>
<dbReference type="EMBL" id="BJMM01000002">
    <property type="protein sequence ID" value="GEB48008.1"/>
    <property type="molecule type" value="Genomic_DNA"/>
</dbReference>